<evidence type="ECO:0008006" key="3">
    <source>
        <dbReference type="Google" id="ProtNLM"/>
    </source>
</evidence>
<reference evidence="1 2" key="1">
    <citation type="submission" date="2015-11" db="EMBL/GenBank/DDBJ databases">
        <title>Sequence of Pedobacter ginsenosidimutans.</title>
        <authorList>
            <person name="Carson E."/>
            <person name="Keyser V."/>
            <person name="Newman J."/>
            <person name="Miller J."/>
        </authorList>
    </citation>
    <scope>NUCLEOTIDE SEQUENCE [LARGE SCALE GENOMIC DNA]</scope>
    <source>
        <strain evidence="1 2">KACC 14530</strain>
    </source>
</reference>
<dbReference type="Proteomes" id="UP000051950">
    <property type="component" value="Unassembled WGS sequence"/>
</dbReference>
<evidence type="ECO:0000313" key="1">
    <source>
        <dbReference type="EMBL" id="KRT14627.1"/>
    </source>
</evidence>
<protein>
    <recommendedName>
        <fullName evidence="3">Thioredoxin-like fold domain-containing protein</fullName>
    </recommendedName>
</protein>
<evidence type="ECO:0000313" key="2">
    <source>
        <dbReference type="Proteomes" id="UP000051950"/>
    </source>
</evidence>
<gene>
    <name evidence="1" type="ORF">ASU31_18330</name>
</gene>
<proteinExistence type="predicted"/>
<dbReference type="AlphaFoldDB" id="A0A0T5VL78"/>
<name>A0A0T5VL78_9SPHI</name>
<dbReference type="STRING" id="687842.ASU31_18330"/>
<organism evidence="1 2">
    <name type="scientific">Pedobacter ginsenosidimutans</name>
    <dbReference type="NCBI Taxonomy" id="687842"/>
    <lineage>
        <taxon>Bacteria</taxon>
        <taxon>Pseudomonadati</taxon>
        <taxon>Bacteroidota</taxon>
        <taxon>Sphingobacteriia</taxon>
        <taxon>Sphingobacteriales</taxon>
        <taxon>Sphingobacteriaceae</taxon>
        <taxon>Pedobacter</taxon>
    </lineage>
</organism>
<dbReference type="EMBL" id="LMZQ01000015">
    <property type="protein sequence ID" value="KRT14627.1"/>
    <property type="molecule type" value="Genomic_DNA"/>
</dbReference>
<comment type="caution">
    <text evidence="1">The sequence shown here is derived from an EMBL/GenBank/DDBJ whole genome shotgun (WGS) entry which is preliminary data.</text>
</comment>
<keyword evidence="2" id="KW-1185">Reference proteome</keyword>
<accession>A0A0T5VL78</accession>
<sequence length="123" mass="13983">MLSGCADHNQYMDELTYKQLTKIGHSDDILLVYYFDGDCSMCLAKVKAIEKYTSAAKSGLSPVFIAKTMNPQVMHFNLAQLNVKSAVYQERHNEFEKAIVFNKITKINPKRVVTEFNEAEIAQ</sequence>